<dbReference type="InterPro" id="IPR036051">
    <property type="entry name" value="KRAB_dom_sf"/>
</dbReference>
<evidence type="ECO:0000259" key="1">
    <source>
        <dbReference type="PROSITE" id="PS50805"/>
    </source>
</evidence>
<proteinExistence type="predicted"/>
<dbReference type="AlphaFoldDB" id="A0A5F8HEA9"/>
<protein>
    <recommendedName>
        <fullName evidence="1">KRAB domain-containing protein</fullName>
    </recommendedName>
</protein>
<dbReference type="Proteomes" id="UP000002280">
    <property type="component" value="Chromosome 2"/>
</dbReference>
<dbReference type="SUPFAM" id="SSF109640">
    <property type="entry name" value="KRAB domain (Kruppel-associated box)"/>
    <property type="match status" value="1"/>
</dbReference>
<dbReference type="Bgee" id="ENSMODG00000003027">
    <property type="expression patterns" value="Expressed in liver and 20 other cell types or tissues"/>
</dbReference>
<dbReference type="GeneTree" id="ENSGT00940000153582"/>
<dbReference type="InterPro" id="IPR050169">
    <property type="entry name" value="Krueppel_C2H2_ZnF"/>
</dbReference>
<dbReference type="Ensembl" id="ENSMODT00000070312.1">
    <property type="protein sequence ID" value="ENSMODP00000058236.1"/>
    <property type="gene ID" value="ENSMODG00000003027.3"/>
</dbReference>
<dbReference type="PANTHER" id="PTHR23232">
    <property type="entry name" value="KRAB DOMAIN C2H2 ZINC FINGER"/>
    <property type="match status" value="1"/>
</dbReference>
<reference evidence="2 3" key="1">
    <citation type="journal article" date="2007" name="Nature">
        <title>Genome of the marsupial Monodelphis domestica reveals innovation in non-coding sequences.</title>
        <authorList>
            <person name="Mikkelsen T.S."/>
            <person name="Wakefield M.J."/>
            <person name="Aken B."/>
            <person name="Amemiya C.T."/>
            <person name="Chang J.L."/>
            <person name="Duke S."/>
            <person name="Garber M."/>
            <person name="Gentles A.J."/>
            <person name="Goodstadt L."/>
            <person name="Heger A."/>
            <person name="Jurka J."/>
            <person name="Kamal M."/>
            <person name="Mauceli E."/>
            <person name="Searle S.M."/>
            <person name="Sharpe T."/>
            <person name="Baker M.L."/>
            <person name="Batzer M.A."/>
            <person name="Benos P.V."/>
            <person name="Belov K."/>
            <person name="Clamp M."/>
            <person name="Cook A."/>
            <person name="Cuff J."/>
            <person name="Das R."/>
            <person name="Davidow L."/>
            <person name="Deakin J.E."/>
            <person name="Fazzari M.J."/>
            <person name="Glass J.L."/>
            <person name="Grabherr M."/>
            <person name="Greally J.M."/>
            <person name="Gu W."/>
            <person name="Hore T.A."/>
            <person name="Huttley G.A."/>
            <person name="Kleber M."/>
            <person name="Jirtle R.L."/>
            <person name="Koina E."/>
            <person name="Lee J.T."/>
            <person name="Mahony S."/>
            <person name="Marra M.A."/>
            <person name="Miller R.D."/>
            <person name="Nicholls R.D."/>
            <person name="Oda M."/>
            <person name="Papenfuss A.T."/>
            <person name="Parra Z.E."/>
            <person name="Pollock D.D."/>
            <person name="Ray D.A."/>
            <person name="Schein J.E."/>
            <person name="Speed T.P."/>
            <person name="Thompson K."/>
            <person name="VandeBerg J.L."/>
            <person name="Wade C.M."/>
            <person name="Walker J.A."/>
            <person name="Waters P.D."/>
            <person name="Webber C."/>
            <person name="Weidman J.R."/>
            <person name="Xie X."/>
            <person name="Zody M.C."/>
            <person name="Baldwin J."/>
            <person name="Abdouelleil A."/>
            <person name="Abdulkadir J."/>
            <person name="Abebe A."/>
            <person name="Abera B."/>
            <person name="Abreu J."/>
            <person name="Acer S.C."/>
            <person name="Aftuck L."/>
            <person name="Alexander A."/>
            <person name="An P."/>
            <person name="Anderson E."/>
            <person name="Anderson S."/>
            <person name="Arachi H."/>
            <person name="Azer M."/>
            <person name="Bachantsang P."/>
            <person name="Barry A."/>
            <person name="Bayul T."/>
            <person name="Berlin A."/>
            <person name="Bessette D."/>
            <person name="Bloom T."/>
            <person name="Bloom T."/>
            <person name="Boguslavskiy L."/>
            <person name="Bonnet C."/>
            <person name="Boukhgalter B."/>
            <person name="Bourzgui I."/>
            <person name="Brown A."/>
            <person name="Cahill P."/>
            <person name="Channer S."/>
            <person name="Cheshatsang Y."/>
            <person name="Chuda L."/>
            <person name="Citroen M."/>
            <person name="Collymore A."/>
            <person name="Cooke P."/>
            <person name="Costello M."/>
            <person name="D'Aco K."/>
            <person name="Daza R."/>
            <person name="De Haan G."/>
            <person name="DeGray S."/>
            <person name="DeMaso C."/>
            <person name="Dhargay N."/>
            <person name="Dooley K."/>
            <person name="Dooley E."/>
            <person name="Doricent M."/>
            <person name="Dorje P."/>
            <person name="Dorjee K."/>
            <person name="Dupes A."/>
            <person name="Elong R."/>
            <person name="Falk J."/>
            <person name="Farina A."/>
            <person name="Faro S."/>
            <person name="Ferguson D."/>
            <person name="Fisher S."/>
            <person name="Foley C.D."/>
            <person name="Franke A."/>
            <person name="Friedrich D."/>
            <person name="Gadbois L."/>
            <person name="Gearin G."/>
            <person name="Gearin C.R."/>
            <person name="Giannoukos G."/>
            <person name="Goode T."/>
            <person name="Graham J."/>
            <person name="Grandbois E."/>
            <person name="Grewal S."/>
            <person name="Gyaltsen K."/>
            <person name="Hafez N."/>
            <person name="Hagos B."/>
            <person name="Hall J."/>
            <person name="Henson C."/>
            <person name="Hollinger A."/>
            <person name="Honan T."/>
            <person name="Huard M.D."/>
            <person name="Hughes L."/>
            <person name="Hurhula B."/>
            <person name="Husby M.E."/>
            <person name="Kamat A."/>
            <person name="Kanga B."/>
            <person name="Kashin S."/>
            <person name="Khazanovich D."/>
            <person name="Kisner P."/>
            <person name="Lance K."/>
            <person name="Lara M."/>
            <person name="Lee W."/>
            <person name="Lennon N."/>
            <person name="Letendre F."/>
            <person name="LeVine R."/>
            <person name="Lipovsky A."/>
            <person name="Liu X."/>
            <person name="Liu J."/>
            <person name="Liu S."/>
            <person name="Lokyitsang T."/>
            <person name="Lokyitsang Y."/>
            <person name="Lubonja R."/>
            <person name="Lui A."/>
            <person name="MacDonald P."/>
            <person name="Magnisalis V."/>
            <person name="Maru K."/>
            <person name="Matthews C."/>
            <person name="McCusker W."/>
            <person name="McDonough S."/>
            <person name="Mehta T."/>
            <person name="Meldrim J."/>
            <person name="Meneus L."/>
            <person name="Mihai O."/>
            <person name="Mihalev A."/>
            <person name="Mihova T."/>
            <person name="Mittelman R."/>
            <person name="Mlenga V."/>
            <person name="Montmayeur A."/>
            <person name="Mulrain L."/>
            <person name="Navidi A."/>
            <person name="Naylor J."/>
            <person name="Negash T."/>
            <person name="Nguyen T."/>
            <person name="Nguyen N."/>
            <person name="Nicol R."/>
            <person name="Norbu C."/>
            <person name="Norbu N."/>
            <person name="Novod N."/>
            <person name="O'Neill B."/>
            <person name="Osman S."/>
            <person name="Markiewicz E."/>
            <person name="Oyono O.L."/>
            <person name="Patti C."/>
            <person name="Phunkhang P."/>
            <person name="Pierre F."/>
            <person name="Priest M."/>
            <person name="Raghuraman S."/>
            <person name="Rege F."/>
            <person name="Reyes R."/>
            <person name="Rise C."/>
            <person name="Rogov P."/>
            <person name="Ross K."/>
            <person name="Ryan E."/>
            <person name="Settipalli S."/>
            <person name="Shea T."/>
            <person name="Sherpa N."/>
            <person name="Shi L."/>
            <person name="Shih D."/>
            <person name="Sparrow T."/>
            <person name="Spaulding J."/>
            <person name="Stalker J."/>
            <person name="Stange-Thomann N."/>
            <person name="Stavropoulos S."/>
            <person name="Stone C."/>
            <person name="Strader C."/>
            <person name="Tesfaye S."/>
            <person name="Thomson T."/>
            <person name="Thoulutsang Y."/>
            <person name="Thoulutsang D."/>
            <person name="Topham K."/>
            <person name="Topping I."/>
            <person name="Tsamla T."/>
            <person name="Vassiliev H."/>
            <person name="Vo A."/>
            <person name="Wangchuk T."/>
            <person name="Wangdi T."/>
            <person name="Weiand M."/>
            <person name="Wilkinson J."/>
            <person name="Wilson A."/>
            <person name="Yadav S."/>
            <person name="Young G."/>
            <person name="Yu Q."/>
            <person name="Zembek L."/>
            <person name="Zhong D."/>
            <person name="Zimmer A."/>
            <person name="Zwirko Z."/>
            <person name="Jaffe D.B."/>
            <person name="Alvarez P."/>
            <person name="Brockman W."/>
            <person name="Butler J."/>
            <person name="Chin C."/>
            <person name="Gnerre S."/>
            <person name="MacCallum I."/>
            <person name="Graves J.A."/>
            <person name="Ponting C.P."/>
            <person name="Breen M."/>
            <person name="Samollow P.B."/>
            <person name="Lander E.S."/>
            <person name="Lindblad-Toh K."/>
        </authorList>
    </citation>
    <scope>NUCLEOTIDE SEQUENCE [LARGE SCALE GENOMIC DNA]</scope>
</reference>
<sequence>FEARKMDRLPGQEEVAFKDVAVDFTREEWRLLSPPQKELYKEVMLENIRNLLSVGLPAPPEDMISYLEQREAPWMLEQEGLRSYSPGEEIRPEMKRLSWGFPQVVPTKQTISPEIAMRWTLTTETFRLCIREPTGHRGLVSTFSWAISSNPGCYFYWRNIRLWRLNKNHVNITLRFIKP</sequence>
<dbReference type="InterPro" id="IPR001909">
    <property type="entry name" value="KRAB"/>
</dbReference>
<reference evidence="2" key="2">
    <citation type="submission" date="2025-08" db="UniProtKB">
        <authorList>
            <consortium name="Ensembl"/>
        </authorList>
    </citation>
    <scope>IDENTIFICATION</scope>
</reference>
<reference evidence="2" key="3">
    <citation type="submission" date="2025-09" db="UniProtKB">
        <authorList>
            <consortium name="Ensembl"/>
        </authorList>
    </citation>
    <scope>IDENTIFICATION</scope>
</reference>
<organism evidence="2 3">
    <name type="scientific">Monodelphis domestica</name>
    <name type="common">Gray short-tailed opossum</name>
    <dbReference type="NCBI Taxonomy" id="13616"/>
    <lineage>
        <taxon>Eukaryota</taxon>
        <taxon>Metazoa</taxon>
        <taxon>Chordata</taxon>
        <taxon>Craniata</taxon>
        <taxon>Vertebrata</taxon>
        <taxon>Euteleostomi</taxon>
        <taxon>Mammalia</taxon>
        <taxon>Metatheria</taxon>
        <taxon>Didelphimorphia</taxon>
        <taxon>Didelphidae</taxon>
        <taxon>Monodelphis</taxon>
    </lineage>
</organism>
<dbReference type="SMART" id="SM00349">
    <property type="entry name" value="KRAB"/>
    <property type="match status" value="1"/>
</dbReference>
<evidence type="ECO:0000313" key="3">
    <source>
        <dbReference type="Proteomes" id="UP000002280"/>
    </source>
</evidence>
<dbReference type="GO" id="GO:0006355">
    <property type="term" value="P:regulation of DNA-templated transcription"/>
    <property type="evidence" value="ECO:0007669"/>
    <property type="project" value="InterPro"/>
</dbReference>
<dbReference type="PROSITE" id="PS50805">
    <property type="entry name" value="KRAB"/>
    <property type="match status" value="1"/>
</dbReference>
<dbReference type="PANTHER" id="PTHR23232:SF117">
    <property type="entry name" value="KRAB DOMAIN-CONTAINING PROTEIN"/>
    <property type="match status" value="1"/>
</dbReference>
<dbReference type="Pfam" id="PF01352">
    <property type="entry name" value="KRAB"/>
    <property type="match status" value="1"/>
</dbReference>
<dbReference type="Gene3D" id="6.10.140.140">
    <property type="match status" value="1"/>
</dbReference>
<accession>A0A5F8HEA9</accession>
<keyword evidence="3" id="KW-1185">Reference proteome</keyword>
<feature type="domain" description="KRAB" evidence="1">
    <location>
        <begin position="15"/>
        <end position="86"/>
    </location>
</feature>
<dbReference type="CDD" id="cd07765">
    <property type="entry name" value="KRAB_A-box"/>
    <property type="match status" value="1"/>
</dbReference>
<evidence type="ECO:0000313" key="2">
    <source>
        <dbReference type="Ensembl" id="ENSMODP00000058236.1"/>
    </source>
</evidence>
<name>A0A5F8HEA9_MONDO</name>